<feature type="modified residue" description="4-aspartylphosphate" evidence="3">
    <location>
        <position position="59"/>
    </location>
</feature>
<dbReference type="Pfam" id="PF00196">
    <property type="entry name" value="GerE"/>
    <property type="match status" value="1"/>
</dbReference>
<evidence type="ECO:0000256" key="5">
    <source>
        <dbReference type="SAM" id="Phobius"/>
    </source>
</evidence>
<keyword evidence="9" id="KW-1185">Reference proteome</keyword>
<gene>
    <name evidence="8" type="ORF">L2X98_33635</name>
</gene>
<dbReference type="InterPro" id="IPR039420">
    <property type="entry name" value="WalR-like"/>
</dbReference>
<evidence type="ECO:0000313" key="9">
    <source>
        <dbReference type="Proteomes" id="UP001054811"/>
    </source>
</evidence>
<keyword evidence="1 3" id="KW-0597">Phosphoprotein</keyword>
<dbReference type="InterPro" id="IPR011006">
    <property type="entry name" value="CheY-like_superfamily"/>
</dbReference>
<dbReference type="InterPro" id="IPR003594">
    <property type="entry name" value="HATPase_dom"/>
</dbReference>
<feature type="domain" description="Response regulatory" evidence="7">
    <location>
        <begin position="8"/>
        <end position="126"/>
    </location>
</feature>
<dbReference type="PROSITE" id="PS50110">
    <property type="entry name" value="RESPONSE_REGULATORY"/>
    <property type="match status" value="1"/>
</dbReference>
<dbReference type="Gene3D" id="3.30.565.10">
    <property type="entry name" value="Histidine kinase-like ATPase, C-terminal domain"/>
    <property type="match status" value="1"/>
</dbReference>
<dbReference type="PANTHER" id="PTHR43214">
    <property type="entry name" value="TWO-COMPONENT RESPONSE REGULATOR"/>
    <property type="match status" value="1"/>
</dbReference>
<reference evidence="8" key="1">
    <citation type="submission" date="2022-01" db="EMBL/GenBank/DDBJ databases">
        <title>Microbacterium eymi and Microbacterium rhizovicinus sp. nov., isolated from the rhizospheric soil of Elymus tsukushiensis, a plant native to the Dokdo Islands, Republic of Korea.</title>
        <authorList>
            <person name="Hwang Y.J."/>
        </authorList>
    </citation>
    <scope>NUCLEOTIDE SEQUENCE</scope>
    <source>
        <strain evidence="8">KUDC0405</strain>
    </source>
</reference>
<dbReference type="SUPFAM" id="SSF52172">
    <property type="entry name" value="CheY-like"/>
    <property type="match status" value="1"/>
</dbReference>
<accession>A0ABY5NJ37</accession>
<evidence type="ECO:0000256" key="2">
    <source>
        <dbReference type="ARBA" id="ARBA00023125"/>
    </source>
</evidence>
<organism evidence="8 9">
    <name type="scientific">Microbacterium elymi</name>
    <dbReference type="NCBI Taxonomy" id="2909587"/>
    <lineage>
        <taxon>Bacteria</taxon>
        <taxon>Bacillati</taxon>
        <taxon>Actinomycetota</taxon>
        <taxon>Actinomycetes</taxon>
        <taxon>Micrococcales</taxon>
        <taxon>Microbacteriaceae</taxon>
        <taxon>Microbacterium</taxon>
    </lineage>
</organism>
<dbReference type="SUPFAM" id="SSF46894">
    <property type="entry name" value="C-terminal effector domain of the bipartite response regulators"/>
    <property type="match status" value="1"/>
</dbReference>
<dbReference type="CDD" id="cd17535">
    <property type="entry name" value="REC_NarL-like"/>
    <property type="match status" value="1"/>
</dbReference>
<dbReference type="InterPro" id="IPR016032">
    <property type="entry name" value="Sig_transdc_resp-reg_C-effctor"/>
</dbReference>
<keyword evidence="2" id="KW-0238">DNA-binding</keyword>
<keyword evidence="5" id="KW-0812">Transmembrane</keyword>
<feature type="transmembrane region" description="Helical" evidence="5">
    <location>
        <begin position="354"/>
        <end position="372"/>
    </location>
</feature>
<keyword evidence="5" id="KW-0472">Membrane</keyword>
<dbReference type="RefSeq" id="WP_259611738.1">
    <property type="nucleotide sequence ID" value="NZ_CP091139.2"/>
</dbReference>
<feature type="region of interest" description="Disordered" evidence="4">
    <location>
        <begin position="216"/>
        <end position="237"/>
    </location>
</feature>
<dbReference type="SMART" id="SM00448">
    <property type="entry name" value="REC"/>
    <property type="match status" value="1"/>
</dbReference>
<protein>
    <submittedName>
        <fullName evidence="8">Response regulator</fullName>
    </submittedName>
</protein>
<feature type="transmembrane region" description="Helical" evidence="5">
    <location>
        <begin position="245"/>
        <end position="269"/>
    </location>
</feature>
<dbReference type="PANTHER" id="PTHR43214:SF42">
    <property type="entry name" value="TRANSCRIPTIONAL REGULATORY PROTEIN DESR"/>
    <property type="match status" value="1"/>
</dbReference>
<evidence type="ECO:0000259" key="6">
    <source>
        <dbReference type="PROSITE" id="PS50043"/>
    </source>
</evidence>
<feature type="domain" description="HTH luxR-type" evidence="6">
    <location>
        <begin position="146"/>
        <end position="211"/>
    </location>
</feature>
<keyword evidence="5" id="KW-1133">Transmembrane helix</keyword>
<dbReference type="Gene3D" id="3.40.50.2300">
    <property type="match status" value="1"/>
</dbReference>
<dbReference type="InterPro" id="IPR058245">
    <property type="entry name" value="NreC/VraR/RcsB-like_REC"/>
</dbReference>
<dbReference type="InterPro" id="IPR001789">
    <property type="entry name" value="Sig_transdc_resp-reg_receiver"/>
</dbReference>
<evidence type="ECO:0000313" key="8">
    <source>
        <dbReference type="EMBL" id="UUT35185.1"/>
    </source>
</evidence>
<dbReference type="Pfam" id="PF00072">
    <property type="entry name" value="Response_reg"/>
    <property type="match status" value="1"/>
</dbReference>
<proteinExistence type="predicted"/>
<sequence length="613" mass="65374">MEAEHVIRVILVEDQALFRSLLGDLIRREDGFALVAATGSVSEARALASTRAVDVMLMDVELPDGNGFALARSLRAARPELGIVLLSGHDVMDLLLALPESERAGWSYLSKTTSTSRPLPLRALHASARGASVLDPELIARLAPRRGSALEALTPRQLDALRLVAEGLSNAAIAREMGISAHSVDNLLNAVYTALGVRNDGELNSRVAAALQARARRRQHDRPVGMSPASPPAAADRDRREDLRVLLLTAGALLTTFAIGSTVQAVFVFRPLRLSAAQLAAQDALLPTRLLIGLATVGFVLLVCALVRLPERRLGAVFALLMGTAVIAGVGRHLVQLWIGVYAQPSVNAGVTEIASVFVVVIVSLLLALAQVRARVRLREHERAAAEQRTRASVALAELAAEEMRVRREVAEGLHGTLQGRLVLTQTALGGLIDHGRDEGWDAAALDRLDGIRRDLDTMREHDVRELSQLVYPVGVDVSLAHAVRSLVRRVPADIAVTAQVAPEADHALDGDHADAVSARIALVRAVEEGITNALRHGAATGIDILIRLDGAPGAERVILTVDDDGAGLPALPRWNGLARLAERLERHGGRAVLEASPRGGARLRVELPAAGR</sequence>
<dbReference type="EMBL" id="CP091139">
    <property type="protein sequence ID" value="UUT35185.1"/>
    <property type="molecule type" value="Genomic_DNA"/>
</dbReference>
<dbReference type="Pfam" id="PF02518">
    <property type="entry name" value="HATPase_c"/>
    <property type="match status" value="1"/>
</dbReference>
<evidence type="ECO:0000256" key="3">
    <source>
        <dbReference type="PROSITE-ProRule" id="PRU00169"/>
    </source>
</evidence>
<dbReference type="InterPro" id="IPR036890">
    <property type="entry name" value="HATPase_C_sf"/>
</dbReference>
<name>A0ABY5NJ37_9MICO</name>
<dbReference type="SUPFAM" id="SSF55874">
    <property type="entry name" value="ATPase domain of HSP90 chaperone/DNA topoisomerase II/histidine kinase"/>
    <property type="match status" value="1"/>
</dbReference>
<evidence type="ECO:0000259" key="7">
    <source>
        <dbReference type="PROSITE" id="PS50110"/>
    </source>
</evidence>
<dbReference type="Proteomes" id="UP001054811">
    <property type="component" value="Chromosome"/>
</dbReference>
<evidence type="ECO:0000256" key="4">
    <source>
        <dbReference type="SAM" id="MobiDB-lite"/>
    </source>
</evidence>
<feature type="transmembrane region" description="Helical" evidence="5">
    <location>
        <begin position="314"/>
        <end position="334"/>
    </location>
</feature>
<feature type="transmembrane region" description="Helical" evidence="5">
    <location>
        <begin position="289"/>
        <end position="307"/>
    </location>
</feature>
<dbReference type="InterPro" id="IPR000792">
    <property type="entry name" value="Tscrpt_reg_LuxR_C"/>
</dbReference>
<dbReference type="SMART" id="SM00421">
    <property type="entry name" value="HTH_LUXR"/>
    <property type="match status" value="1"/>
</dbReference>
<dbReference type="CDD" id="cd06170">
    <property type="entry name" value="LuxR_C_like"/>
    <property type="match status" value="1"/>
</dbReference>
<evidence type="ECO:0000256" key="1">
    <source>
        <dbReference type="ARBA" id="ARBA00022553"/>
    </source>
</evidence>
<dbReference type="PROSITE" id="PS50043">
    <property type="entry name" value="HTH_LUXR_2"/>
    <property type="match status" value="1"/>
</dbReference>